<dbReference type="Proteomes" id="UP000515908">
    <property type="component" value="Chromosome 05"/>
</dbReference>
<evidence type="ECO:0000313" key="3">
    <source>
        <dbReference type="EMBL" id="CAD2215461.1"/>
    </source>
</evidence>
<feature type="region of interest" description="Disordered" evidence="1">
    <location>
        <begin position="1006"/>
        <end position="1051"/>
    </location>
</feature>
<organism evidence="3 4">
    <name type="scientific">Angomonas deanei</name>
    <dbReference type="NCBI Taxonomy" id="59799"/>
    <lineage>
        <taxon>Eukaryota</taxon>
        <taxon>Discoba</taxon>
        <taxon>Euglenozoa</taxon>
        <taxon>Kinetoplastea</taxon>
        <taxon>Metakinetoplastina</taxon>
        <taxon>Trypanosomatida</taxon>
        <taxon>Trypanosomatidae</taxon>
        <taxon>Strigomonadinae</taxon>
        <taxon>Angomonas</taxon>
    </lineage>
</organism>
<dbReference type="InterPro" id="IPR018490">
    <property type="entry name" value="cNMP-bd_dom_sf"/>
</dbReference>
<feature type="compositionally biased region" description="Polar residues" evidence="1">
    <location>
        <begin position="898"/>
        <end position="907"/>
    </location>
</feature>
<sequence length="1051" mass="116000">MDGSKRSSLKSASPKKTKGDLALSSSALQSPSKGRKSSAGMPLCMSKGQRDAASAQPFSPSGRRKSLGKGANVVRAPGEVPGELDRSFQMMLNYPIMKVADTAFDVKGSGSSKASPLSHKETDSAGNASPQSSAVSSPVYKAYANDPMIQDAKNMKRAAMWQNILVTALFHETMTSQFRELRLRKVLERHLLPILMQRKQETGSIMNKSYVRESTGSKPTTGENDTVNGGYLKESDPFFQNLNNSALLQSLAEKMNRRRFVSGEIIGKPDDFSQQCMYFIISGKVEFRRDDTLFEAPIDDNLLPSKRVYLPGESFGGIFLCTAHFGGVYRALSQCIIWTLTAEDFENVFRPFADQTMRDTYKAALKEKSLEWLNIKHKMASLPQRMPIYRHLASVLPHKKYYESFEPMVLLRGDVLFEEGDAAGDVFCLLEGHILRSVRGVDGTYSSGVSQVLGLNEYTTFNRMGRLLLLGEEPHLLPGAQRCRCSVASRSALVVRIPKDAFINALLDEPSYLLQLREKLIELYKSEMKLDAQCLRFVPLFKDFSESALGNLTKEAKPIVVQRSVALCEPAQHVKEIFLLTMGDVRDTRTFGHAPTGRLNTPPPTVLSSEEENADKGRGKRDKEKKVVTRVHKALSTAPSDVEEPKLGWSFVFHDMTNNQAPVENDGSLPYALTTPEEQADLNPPLPLPPAKRFSVTLGGSWEGLLTDKWPYGWEATSTVTAWTIPSLHIRNEFNSCPKSVQNSILQGARLRQKEELDLPAVKVEKLPPMTVYQPDAKVGYVSAAPAGNNSRLSSARRSATKSRKSENLEGSMSMAEEMQSGNIYSSSMYSEGVNTSKKKSSVRVGSAKAPEKKAPAEAPRKIKKPKSEKTAKAPPPKASPPEEEAPPSLPKKKASIQHFNYSTKSAPKQEAETKEVSPHLLAVYNGEFKNDDPAVINIVRDPIAPPAKKSAKAGDSSAGQWPAASGKQRWFNEVPSYEPLPGTTQNDNLAVDVPEYKANTTYMTKRSGKNYRENLTGTVTGMDTTAKADKRKADSPIKKHSVNPRRHVQK</sequence>
<protein>
    <recommendedName>
        <fullName evidence="2">Cyclic nucleotide-binding domain-containing protein</fullName>
    </recommendedName>
</protein>
<feature type="region of interest" description="Disordered" evidence="1">
    <location>
        <begin position="784"/>
        <end position="816"/>
    </location>
</feature>
<dbReference type="PROSITE" id="PS50042">
    <property type="entry name" value="CNMP_BINDING_3"/>
    <property type="match status" value="1"/>
</dbReference>
<dbReference type="Gene3D" id="2.60.120.10">
    <property type="entry name" value="Jelly Rolls"/>
    <property type="match status" value="2"/>
</dbReference>
<feature type="compositionally biased region" description="Basic and acidic residues" evidence="1">
    <location>
        <begin position="614"/>
        <end position="626"/>
    </location>
</feature>
<feature type="region of interest" description="Disordered" evidence="1">
    <location>
        <begin position="828"/>
        <end position="916"/>
    </location>
</feature>
<feature type="compositionally biased region" description="Low complexity" evidence="1">
    <location>
        <begin position="128"/>
        <end position="137"/>
    </location>
</feature>
<dbReference type="InterPro" id="IPR000595">
    <property type="entry name" value="cNMP-bd_dom"/>
</dbReference>
<evidence type="ECO:0000259" key="2">
    <source>
        <dbReference type="PROSITE" id="PS50042"/>
    </source>
</evidence>
<accession>A0A7G2C8U5</accession>
<dbReference type="CDD" id="cd00038">
    <property type="entry name" value="CAP_ED"/>
    <property type="match status" value="2"/>
</dbReference>
<keyword evidence="4" id="KW-1185">Reference proteome</keyword>
<proteinExistence type="predicted"/>
<dbReference type="InterPro" id="IPR014710">
    <property type="entry name" value="RmlC-like_jellyroll"/>
</dbReference>
<dbReference type="VEuPathDB" id="TriTrypDB:ADEAN_000291600"/>
<dbReference type="EMBL" id="LR877149">
    <property type="protein sequence ID" value="CAD2215461.1"/>
    <property type="molecule type" value="Genomic_DNA"/>
</dbReference>
<feature type="region of interest" description="Disordered" evidence="1">
    <location>
        <begin position="946"/>
        <end position="991"/>
    </location>
</feature>
<evidence type="ECO:0000313" key="4">
    <source>
        <dbReference type="Proteomes" id="UP000515908"/>
    </source>
</evidence>
<feature type="compositionally biased region" description="Basic and acidic residues" evidence="1">
    <location>
        <begin position="850"/>
        <end position="872"/>
    </location>
</feature>
<dbReference type="SUPFAM" id="SSF51206">
    <property type="entry name" value="cAMP-binding domain-like"/>
    <property type="match status" value="2"/>
</dbReference>
<feature type="compositionally biased region" description="Polar residues" evidence="1">
    <location>
        <begin position="1014"/>
        <end position="1024"/>
    </location>
</feature>
<feature type="compositionally biased region" description="Basic residues" evidence="1">
    <location>
        <begin position="1039"/>
        <end position="1051"/>
    </location>
</feature>
<feature type="region of interest" description="Disordered" evidence="1">
    <location>
        <begin position="591"/>
        <end position="626"/>
    </location>
</feature>
<feature type="compositionally biased region" description="Basic and acidic residues" evidence="1">
    <location>
        <begin position="1027"/>
        <end position="1038"/>
    </location>
</feature>
<name>A0A7G2C8U5_9TRYP</name>
<gene>
    <name evidence="3" type="ORF">ADEAN_000291600</name>
</gene>
<feature type="region of interest" description="Disordered" evidence="1">
    <location>
        <begin position="107"/>
        <end position="137"/>
    </location>
</feature>
<reference evidence="3 4" key="1">
    <citation type="submission" date="2020-08" db="EMBL/GenBank/DDBJ databases">
        <authorList>
            <person name="Newling K."/>
            <person name="Davey J."/>
            <person name="Forrester S."/>
        </authorList>
    </citation>
    <scope>NUCLEOTIDE SEQUENCE [LARGE SCALE GENOMIC DNA]</scope>
    <source>
        <strain evidence="4">Crithidia deanei Carvalho (ATCC PRA-265)</strain>
    </source>
</reference>
<feature type="region of interest" description="Disordered" evidence="1">
    <location>
        <begin position="1"/>
        <end position="79"/>
    </location>
</feature>
<evidence type="ECO:0000256" key="1">
    <source>
        <dbReference type="SAM" id="MobiDB-lite"/>
    </source>
</evidence>
<dbReference type="AlphaFoldDB" id="A0A7G2C8U5"/>
<feature type="domain" description="Cyclic nucleotide-binding" evidence="2">
    <location>
        <begin position="400"/>
        <end position="523"/>
    </location>
</feature>